<evidence type="ECO:0000313" key="4">
    <source>
        <dbReference type="Proteomes" id="UP000198211"/>
    </source>
</evidence>
<dbReference type="Proteomes" id="UP000198211">
    <property type="component" value="Unassembled WGS sequence"/>
</dbReference>
<evidence type="ECO:0000256" key="1">
    <source>
        <dbReference type="SAM" id="Coils"/>
    </source>
</evidence>
<evidence type="ECO:0000256" key="2">
    <source>
        <dbReference type="SAM" id="MobiDB-lite"/>
    </source>
</evidence>
<dbReference type="AlphaFoldDB" id="A0A225WQ01"/>
<comment type="caution">
    <text evidence="3">The sequence shown here is derived from an EMBL/GenBank/DDBJ whole genome shotgun (WGS) entry which is preliminary data.</text>
</comment>
<feature type="coiled-coil region" evidence="1">
    <location>
        <begin position="107"/>
        <end position="147"/>
    </location>
</feature>
<feature type="region of interest" description="Disordered" evidence="2">
    <location>
        <begin position="1"/>
        <end position="72"/>
    </location>
</feature>
<dbReference type="OrthoDB" id="116551at2759"/>
<keyword evidence="1" id="KW-0175">Coiled coil</keyword>
<sequence>MQEKQSTFKAARQRLVAADDSSTASESNGEEHSDEEKATVNQNKRKNEAQEPSPPKKAPKTTENGLNEAPEALFETNAAVEVELELLAIESRRLDFEVVKWKQQQALRRQTLQLKCEEINLKEATTKQQQQTQKMELRAKLIKALDEAGTALTQVREYLALVEG</sequence>
<gene>
    <name evidence="3" type="ORF">PHMEG_0006734</name>
</gene>
<feature type="compositionally biased region" description="Basic and acidic residues" evidence="2">
    <location>
        <begin position="29"/>
        <end position="38"/>
    </location>
</feature>
<name>A0A225WQ01_9STRA</name>
<protein>
    <submittedName>
        <fullName evidence="3">Uncharacterized protein</fullName>
    </submittedName>
</protein>
<accession>A0A225WQ01</accession>
<proteinExistence type="predicted"/>
<organism evidence="3 4">
    <name type="scientific">Phytophthora megakarya</name>
    <dbReference type="NCBI Taxonomy" id="4795"/>
    <lineage>
        <taxon>Eukaryota</taxon>
        <taxon>Sar</taxon>
        <taxon>Stramenopiles</taxon>
        <taxon>Oomycota</taxon>
        <taxon>Peronosporomycetes</taxon>
        <taxon>Peronosporales</taxon>
        <taxon>Peronosporaceae</taxon>
        <taxon>Phytophthora</taxon>
    </lineage>
</organism>
<dbReference type="EMBL" id="NBNE01000492">
    <property type="protein sequence ID" value="OWZ19067.1"/>
    <property type="molecule type" value="Genomic_DNA"/>
</dbReference>
<keyword evidence="4" id="KW-1185">Reference proteome</keyword>
<reference evidence="4" key="1">
    <citation type="submission" date="2017-03" db="EMBL/GenBank/DDBJ databases">
        <title>Phytopthora megakarya and P. palmivora, two closely related causual agents of cacao black pod achieved similar genome size and gene model numbers by different mechanisms.</title>
        <authorList>
            <person name="Ali S."/>
            <person name="Shao J."/>
            <person name="Larry D.J."/>
            <person name="Kronmiller B."/>
            <person name="Shen D."/>
            <person name="Strem M.D."/>
            <person name="Melnick R.L."/>
            <person name="Guiltinan M.J."/>
            <person name="Tyler B.M."/>
            <person name="Meinhardt L.W."/>
            <person name="Bailey B.A."/>
        </authorList>
    </citation>
    <scope>NUCLEOTIDE SEQUENCE [LARGE SCALE GENOMIC DNA]</scope>
    <source>
        <strain evidence="4">zdho120</strain>
    </source>
</reference>
<evidence type="ECO:0000313" key="3">
    <source>
        <dbReference type="EMBL" id="OWZ19067.1"/>
    </source>
</evidence>